<name>A0A379G3R8_9GAMM</name>
<evidence type="ECO:0000313" key="3">
    <source>
        <dbReference type="EMBL" id="SUC35541.1"/>
    </source>
</evidence>
<organism evidence="3 4">
    <name type="scientific">Providencia rustigianii</name>
    <dbReference type="NCBI Taxonomy" id="158850"/>
    <lineage>
        <taxon>Bacteria</taxon>
        <taxon>Pseudomonadati</taxon>
        <taxon>Pseudomonadota</taxon>
        <taxon>Gammaproteobacteria</taxon>
        <taxon>Enterobacterales</taxon>
        <taxon>Morganellaceae</taxon>
        <taxon>Providencia</taxon>
    </lineage>
</organism>
<evidence type="ECO:0000256" key="1">
    <source>
        <dbReference type="SAM" id="MobiDB-lite"/>
    </source>
</evidence>
<evidence type="ECO:0000256" key="2">
    <source>
        <dbReference type="SAM" id="Phobius"/>
    </source>
</evidence>
<feature type="compositionally biased region" description="Low complexity" evidence="1">
    <location>
        <begin position="20"/>
        <end position="34"/>
    </location>
</feature>
<dbReference type="Proteomes" id="UP000255129">
    <property type="component" value="Unassembled WGS sequence"/>
</dbReference>
<protein>
    <submittedName>
        <fullName evidence="3">Uncharacterized protein</fullName>
    </submittedName>
</protein>
<proteinExistence type="predicted"/>
<feature type="region of interest" description="Disordered" evidence="1">
    <location>
        <begin position="20"/>
        <end position="39"/>
    </location>
</feature>
<dbReference type="GeneID" id="93423061"/>
<evidence type="ECO:0000313" key="4">
    <source>
        <dbReference type="Proteomes" id="UP000255129"/>
    </source>
</evidence>
<dbReference type="EMBL" id="UGUA01000002">
    <property type="protein sequence ID" value="SUC35541.1"/>
    <property type="molecule type" value="Genomic_DNA"/>
</dbReference>
<dbReference type="AlphaFoldDB" id="A0A379G3R8"/>
<keyword evidence="2" id="KW-0472">Membrane</keyword>
<sequence length="98" mass="10503">MANQFREKQVPLMLLVSYGDSSPSSSNLGSSSGGNKMESRLSSLENDMKAIKTDVAVIKSNYLTISDLHKELGSQTKWIVGIILAASGISLAIAKLIF</sequence>
<accession>A0A379G3R8</accession>
<feature type="transmembrane region" description="Helical" evidence="2">
    <location>
        <begin position="78"/>
        <end position="97"/>
    </location>
</feature>
<gene>
    <name evidence="3" type="ORF">NCTC12026_01938</name>
</gene>
<reference evidence="3 4" key="1">
    <citation type="submission" date="2018-06" db="EMBL/GenBank/DDBJ databases">
        <authorList>
            <consortium name="Pathogen Informatics"/>
            <person name="Doyle S."/>
        </authorList>
    </citation>
    <scope>NUCLEOTIDE SEQUENCE [LARGE SCALE GENOMIC DNA]</scope>
    <source>
        <strain evidence="3 4">NCTC12026</strain>
    </source>
</reference>
<keyword evidence="2" id="KW-0812">Transmembrane</keyword>
<dbReference type="RefSeq" id="WP_006813016.1">
    <property type="nucleotide sequence ID" value="NZ_AP018946.1"/>
</dbReference>
<keyword evidence="2" id="KW-1133">Transmembrane helix</keyword>